<dbReference type="InterPro" id="IPR000402">
    <property type="entry name" value="Na/K_ATPase_sub_beta"/>
</dbReference>
<dbReference type="PANTHER" id="PTHR11523:SF46">
    <property type="entry name" value="SODIUM_POTASSIUM-TRANSPORTING ATPASE SUBUNIT BETA-2"/>
    <property type="match status" value="1"/>
</dbReference>
<dbReference type="STRING" id="7168.A0A182MZB3"/>
<dbReference type="GO" id="GO:0036376">
    <property type="term" value="P:sodium ion export across plasma membrane"/>
    <property type="evidence" value="ECO:0007669"/>
    <property type="project" value="TreeGrafter"/>
</dbReference>
<keyword evidence="5" id="KW-0633">Potassium transport</keyword>
<dbReference type="GO" id="GO:1990573">
    <property type="term" value="P:potassium ion import across plasma membrane"/>
    <property type="evidence" value="ECO:0007669"/>
    <property type="project" value="TreeGrafter"/>
</dbReference>
<dbReference type="EnsemblMetazoa" id="ADIR000718-RA">
    <property type="protein sequence ID" value="ADIR000718-PA"/>
    <property type="gene ID" value="ADIR000718"/>
</dbReference>
<keyword evidence="15" id="KW-0325">Glycoprotein</keyword>
<accession>A0A182MZB3</accession>
<dbReference type="FunFam" id="2.60.40.1660:FF:000004">
    <property type="entry name" value="sodium/potassium-transporting ATPase subunit beta-2"/>
    <property type="match status" value="1"/>
</dbReference>
<name>A0A182MZB3_9DIPT</name>
<dbReference type="Pfam" id="PF00287">
    <property type="entry name" value="Na_K-ATPase"/>
    <property type="match status" value="1"/>
</dbReference>
<evidence type="ECO:0000256" key="13">
    <source>
        <dbReference type="ARBA" id="ARBA00023136"/>
    </source>
</evidence>
<keyword evidence="11" id="KW-0915">Sodium</keyword>
<evidence type="ECO:0000256" key="2">
    <source>
        <dbReference type="ARBA" id="ARBA00005876"/>
    </source>
</evidence>
<evidence type="ECO:0000256" key="7">
    <source>
        <dbReference type="ARBA" id="ARBA00022692"/>
    </source>
</evidence>
<reference evidence="20" key="1">
    <citation type="submission" date="2013-03" db="EMBL/GenBank/DDBJ databases">
        <title>The Genome Sequence of Anopheles dirus WRAIR2.</title>
        <authorList>
            <consortium name="The Broad Institute Genomics Platform"/>
            <person name="Neafsey D.E."/>
            <person name="Walton C."/>
            <person name="Walker B."/>
            <person name="Young S.K."/>
            <person name="Zeng Q."/>
            <person name="Gargeya S."/>
            <person name="Fitzgerald M."/>
            <person name="Haas B."/>
            <person name="Abouelleil A."/>
            <person name="Allen A.W."/>
            <person name="Alvarado L."/>
            <person name="Arachchi H.M."/>
            <person name="Berlin A.M."/>
            <person name="Chapman S.B."/>
            <person name="Gainer-Dewar J."/>
            <person name="Goldberg J."/>
            <person name="Griggs A."/>
            <person name="Gujja S."/>
            <person name="Hansen M."/>
            <person name="Howarth C."/>
            <person name="Imamovic A."/>
            <person name="Ireland A."/>
            <person name="Larimer J."/>
            <person name="McCowan C."/>
            <person name="Murphy C."/>
            <person name="Pearson M."/>
            <person name="Poon T.W."/>
            <person name="Priest M."/>
            <person name="Roberts A."/>
            <person name="Saif S."/>
            <person name="Shea T."/>
            <person name="Sisk P."/>
            <person name="Sykes S."/>
            <person name="Wortman J."/>
            <person name="Nusbaum C."/>
            <person name="Birren B."/>
        </authorList>
    </citation>
    <scope>NUCLEOTIDE SEQUENCE [LARGE SCALE GENOMIC DNA]</scope>
    <source>
        <strain evidence="20">WRAIR2</strain>
    </source>
</reference>
<keyword evidence="8" id="KW-0630">Potassium</keyword>
<evidence type="ECO:0000313" key="19">
    <source>
        <dbReference type="EnsemblMetazoa" id="ADIR000718-PA"/>
    </source>
</evidence>
<evidence type="ECO:0000256" key="15">
    <source>
        <dbReference type="ARBA" id="ARBA00023180"/>
    </source>
</evidence>
<evidence type="ECO:0008006" key="21">
    <source>
        <dbReference type="Google" id="ProtNLM"/>
    </source>
</evidence>
<comment type="subcellular location">
    <subcellularLocation>
        <location evidence="1">Cell membrane</location>
        <topology evidence="1">Single-pass type II membrane protein</topology>
    </subcellularLocation>
</comment>
<reference evidence="19" key="2">
    <citation type="submission" date="2020-05" db="UniProtKB">
        <authorList>
            <consortium name="EnsemblMetazoa"/>
        </authorList>
    </citation>
    <scope>IDENTIFICATION</scope>
    <source>
        <strain evidence="19">WRAIR2</strain>
    </source>
</reference>
<evidence type="ECO:0000256" key="3">
    <source>
        <dbReference type="ARBA" id="ARBA00022448"/>
    </source>
</evidence>
<evidence type="ECO:0000256" key="4">
    <source>
        <dbReference type="ARBA" id="ARBA00022475"/>
    </source>
</evidence>
<evidence type="ECO:0000256" key="10">
    <source>
        <dbReference type="ARBA" id="ARBA00022989"/>
    </source>
</evidence>
<dbReference type="GO" id="GO:0030007">
    <property type="term" value="P:intracellular potassium ion homeostasis"/>
    <property type="evidence" value="ECO:0007669"/>
    <property type="project" value="TreeGrafter"/>
</dbReference>
<keyword evidence="4" id="KW-1003">Cell membrane</keyword>
<sequence length="284" mass="31872">MLGFSCAHSCETQLLLFYACFYIVLAALFAICMQGLLVTLNHQYPKWQLDESRIGTNPGVSFRPRPDEAEGLPMITYVAANKTSVNEWVTLMDDYLAPYADHTLLPGGGKNQQICDFNTPPAGGKVCAFDVKNLGPCSVSGGYGYNKSAPCFFIKINRIYGWVPEYYDDIEDLPADMPDDLQNHIKELPAVERRQVWVTCKQLTNSEENLIGPISYHPSQGLPSYYYPYMNVDGYLSPLVAVHLARPQTKTSIDIECRAWAKNIIFRGGSRDRQGSLHLTLRID</sequence>
<evidence type="ECO:0000256" key="5">
    <source>
        <dbReference type="ARBA" id="ARBA00022538"/>
    </source>
</evidence>
<dbReference type="Gene3D" id="1.20.5.170">
    <property type="match status" value="1"/>
</dbReference>
<keyword evidence="10 18" id="KW-1133">Transmembrane helix</keyword>
<dbReference type="Gene3D" id="2.60.40.1660">
    <property type="entry name" value="Na, k-atpase alpha subunit"/>
    <property type="match status" value="1"/>
</dbReference>
<keyword evidence="7 18" id="KW-0812">Transmembrane</keyword>
<dbReference type="AlphaFoldDB" id="A0A182MZB3"/>
<evidence type="ECO:0000256" key="14">
    <source>
        <dbReference type="ARBA" id="ARBA00023157"/>
    </source>
</evidence>
<evidence type="ECO:0000256" key="8">
    <source>
        <dbReference type="ARBA" id="ARBA00022958"/>
    </source>
</evidence>
<evidence type="ECO:0000313" key="20">
    <source>
        <dbReference type="Proteomes" id="UP000075884"/>
    </source>
</evidence>
<keyword evidence="12" id="KW-0406">Ion transport</keyword>
<keyword evidence="3" id="KW-0813">Transport</keyword>
<evidence type="ECO:0000256" key="12">
    <source>
        <dbReference type="ARBA" id="ARBA00023065"/>
    </source>
</evidence>
<keyword evidence="9" id="KW-0735">Signal-anchor</keyword>
<keyword evidence="6" id="KW-0740">Sodium/potassium transport</keyword>
<protein>
    <recommendedName>
        <fullName evidence="21">Sodium/potassium-transporting ATPase subunit beta</fullName>
    </recommendedName>
</protein>
<keyword evidence="14" id="KW-1015">Disulfide bond</keyword>
<feature type="transmembrane region" description="Helical" evidence="18">
    <location>
        <begin position="15"/>
        <end position="38"/>
    </location>
</feature>
<evidence type="ECO:0000256" key="1">
    <source>
        <dbReference type="ARBA" id="ARBA00004401"/>
    </source>
</evidence>
<dbReference type="GO" id="GO:0001671">
    <property type="term" value="F:ATPase activator activity"/>
    <property type="evidence" value="ECO:0007669"/>
    <property type="project" value="UniProtKB-ARBA"/>
</dbReference>
<evidence type="ECO:0000256" key="17">
    <source>
        <dbReference type="ARBA" id="ARBA00025540"/>
    </source>
</evidence>
<dbReference type="InterPro" id="IPR038702">
    <property type="entry name" value="Na/K_ATPase_sub_beta_sf"/>
</dbReference>
<keyword evidence="20" id="KW-1185">Reference proteome</keyword>
<evidence type="ECO:0000256" key="6">
    <source>
        <dbReference type="ARBA" id="ARBA00022607"/>
    </source>
</evidence>
<keyword evidence="16" id="KW-0739">Sodium transport</keyword>
<evidence type="ECO:0000256" key="16">
    <source>
        <dbReference type="ARBA" id="ARBA00023201"/>
    </source>
</evidence>
<dbReference type="PANTHER" id="PTHR11523">
    <property type="entry name" value="SODIUM/POTASSIUM-DEPENDENT ATPASE BETA SUBUNIT"/>
    <property type="match status" value="1"/>
</dbReference>
<evidence type="ECO:0000256" key="18">
    <source>
        <dbReference type="SAM" id="Phobius"/>
    </source>
</evidence>
<evidence type="ECO:0000256" key="11">
    <source>
        <dbReference type="ARBA" id="ARBA00023053"/>
    </source>
</evidence>
<dbReference type="GO" id="GO:0005890">
    <property type="term" value="C:sodium:potassium-exchanging ATPase complex"/>
    <property type="evidence" value="ECO:0007669"/>
    <property type="project" value="InterPro"/>
</dbReference>
<dbReference type="GO" id="GO:0006883">
    <property type="term" value="P:intracellular sodium ion homeostasis"/>
    <property type="evidence" value="ECO:0007669"/>
    <property type="project" value="TreeGrafter"/>
</dbReference>
<keyword evidence="13 18" id="KW-0472">Membrane</keyword>
<dbReference type="Proteomes" id="UP000075884">
    <property type="component" value="Unassembled WGS sequence"/>
</dbReference>
<comment type="similarity">
    <text evidence="2">Belongs to the X(+)/potassium ATPases subunit beta family.</text>
</comment>
<dbReference type="VEuPathDB" id="VectorBase:ADIR000718"/>
<proteinExistence type="inferred from homology"/>
<comment type="function">
    <text evidence="17">This is the non-catalytic component of the active enzyme, which catalyzes the hydrolysis of ATP coupled with the exchange of Na(+) and K(+) ions across the plasma membrane. The beta subunit regulates, through assembly of alpha/beta heterodimers, the number of sodium pumps transported to the plasma membrane.</text>
</comment>
<organism evidence="19 20">
    <name type="scientific">Anopheles dirus</name>
    <dbReference type="NCBI Taxonomy" id="7168"/>
    <lineage>
        <taxon>Eukaryota</taxon>
        <taxon>Metazoa</taxon>
        <taxon>Ecdysozoa</taxon>
        <taxon>Arthropoda</taxon>
        <taxon>Hexapoda</taxon>
        <taxon>Insecta</taxon>
        <taxon>Pterygota</taxon>
        <taxon>Neoptera</taxon>
        <taxon>Endopterygota</taxon>
        <taxon>Diptera</taxon>
        <taxon>Nematocera</taxon>
        <taxon>Culicoidea</taxon>
        <taxon>Culicidae</taxon>
        <taxon>Anophelinae</taxon>
        <taxon>Anopheles</taxon>
    </lineage>
</organism>
<evidence type="ECO:0000256" key="9">
    <source>
        <dbReference type="ARBA" id="ARBA00022968"/>
    </source>
</evidence>